<evidence type="ECO:0000313" key="5">
    <source>
        <dbReference type="Proteomes" id="UP001189122"/>
    </source>
</evidence>
<evidence type="ECO:0000256" key="2">
    <source>
        <dbReference type="RuleBase" id="RU004328"/>
    </source>
</evidence>
<dbReference type="GO" id="GO:0033897">
    <property type="term" value="F:ribonuclease T2 activity"/>
    <property type="evidence" value="ECO:0007669"/>
    <property type="project" value="InterPro"/>
</dbReference>
<dbReference type="AlphaFoldDB" id="A0A7I8ITJ9"/>
<feature type="chain" id="PRO_5029768828" evidence="3">
    <location>
        <begin position="24"/>
        <end position="210"/>
    </location>
</feature>
<keyword evidence="5" id="KW-1185">Reference proteome</keyword>
<reference evidence="4 5" key="1">
    <citation type="submission" date="2019-12" db="EMBL/GenBank/DDBJ databases">
        <authorList>
            <person name="Scholz U."/>
            <person name="Mascher M."/>
            <person name="Fiebig A."/>
        </authorList>
    </citation>
    <scope>NUCLEOTIDE SEQUENCE</scope>
</reference>
<dbReference type="GO" id="GO:0003723">
    <property type="term" value="F:RNA binding"/>
    <property type="evidence" value="ECO:0007669"/>
    <property type="project" value="InterPro"/>
</dbReference>
<dbReference type="Proteomes" id="UP001189122">
    <property type="component" value="Unassembled WGS sequence"/>
</dbReference>
<protein>
    <submittedName>
        <fullName evidence="4">Uncharacterized protein</fullName>
    </submittedName>
</protein>
<dbReference type="PANTHER" id="PTHR11240">
    <property type="entry name" value="RIBONUCLEASE T2"/>
    <property type="match status" value="1"/>
</dbReference>
<dbReference type="Pfam" id="PF00445">
    <property type="entry name" value="Ribonuclease_T2"/>
    <property type="match status" value="1"/>
</dbReference>
<keyword evidence="3" id="KW-0732">Signal</keyword>
<evidence type="ECO:0000313" key="4">
    <source>
        <dbReference type="EMBL" id="CAA2620534.1"/>
    </source>
</evidence>
<dbReference type="InterPro" id="IPR036430">
    <property type="entry name" value="RNase_T2-like_sf"/>
</dbReference>
<dbReference type="SUPFAM" id="SSF55895">
    <property type="entry name" value="Ribonuclease Rh-like"/>
    <property type="match status" value="1"/>
</dbReference>
<dbReference type="GO" id="GO:0005576">
    <property type="term" value="C:extracellular region"/>
    <property type="evidence" value="ECO:0007669"/>
    <property type="project" value="TreeGrafter"/>
</dbReference>
<dbReference type="GO" id="GO:0006401">
    <property type="term" value="P:RNA catabolic process"/>
    <property type="evidence" value="ECO:0007669"/>
    <property type="project" value="TreeGrafter"/>
</dbReference>
<dbReference type="EMBL" id="LR743592">
    <property type="protein sequence ID" value="CAA2620534.1"/>
    <property type="molecule type" value="Genomic_DNA"/>
</dbReference>
<name>A0A7I8ITJ9_SPIIN</name>
<dbReference type="InterPro" id="IPR001568">
    <property type="entry name" value="RNase_T2-like"/>
</dbReference>
<comment type="similarity">
    <text evidence="1 2">Belongs to the RNase T2 family.</text>
</comment>
<gene>
    <name evidence="4" type="ORF">SI7747_05006703</name>
</gene>
<dbReference type="EMBL" id="CACRZD030000005">
    <property type="protein sequence ID" value="CAA6660284.1"/>
    <property type="molecule type" value="Genomic_DNA"/>
</dbReference>
<dbReference type="Gene3D" id="3.90.730.10">
    <property type="entry name" value="Ribonuclease T2-like"/>
    <property type="match status" value="2"/>
</dbReference>
<proteinExistence type="inferred from homology"/>
<organism evidence="4">
    <name type="scientific">Spirodela intermedia</name>
    <name type="common">Intermediate duckweed</name>
    <dbReference type="NCBI Taxonomy" id="51605"/>
    <lineage>
        <taxon>Eukaryota</taxon>
        <taxon>Viridiplantae</taxon>
        <taxon>Streptophyta</taxon>
        <taxon>Embryophyta</taxon>
        <taxon>Tracheophyta</taxon>
        <taxon>Spermatophyta</taxon>
        <taxon>Magnoliopsida</taxon>
        <taxon>Liliopsida</taxon>
        <taxon>Araceae</taxon>
        <taxon>Lemnoideae</taxon>
        <taxon>Spirodela</taxon>
    </lineage>
</organism>
<accession>A0A7I8ITJ9</accession>
<feature type="signal peptide" evidence="3">
    <location>
        <begin position="1"/>
        <end position="23"/>
    </location>
</feature>
<evidence type="ECO:0000256" key="3">
    <source>
        <dbReference type="SAM" id="SignalP"/>
    </source>
</evidence>
<dbReference type="PANTHER" id="PTHR11240:SF22">
    <property type="entry name" value="RIBONUCLEASE T2"/>
    <property type="match status" value="1"/>
</dbReference>
<evidence type="ECO:0000256" key="1">
    <source>
        <dbReference type="ARBA" id="ARBA00007469"/>
    </source>
</evidence>
<sequence length="210" mass="23479">MRSLGAALLVIVIFSLFSPFLSSAYGAARGAREFDYFLLSLQWPGTFCQRTRHCCPSNGCCKSIHEIRQCEASVALDDFTIQKHGTCSSPVLQDEYSYFSTTLDLYFTYNITKVLNGAGFLASNTEKYKQADISAVIKNSTGASPWLVCSHDTIQELRLCLNKDFTPRDCGILSSTVEDELNARDSCPQYIRLPKYTPPPGEYPQRPSRL</sequence>